<evidence type="ECO:0000313" key="1">
    <source>
        <dbReference type="EMBL" id="WSC03481.1"/>
    </source>
</evidence>
<proteinExistence type="predicted"/>
<keyword evidence="1" id="KW-0614">Plasmid</keyword>
<dbReference type="Proteomes" id="UP001348369">
    <property type="component" value="Plasmid unnamed1"/>
</dbReference>
<accession>A0ACD4ZYT1</accession>
<geneLocation type="plasmid" evidence="1 2">
    <name>unnamed1</name>
</geneLocation>
<protein>
    <submittedName>
        <fullName evidence="1">AAA family ATPase</fullName>
    </submittedName>
</protein>
<reference evidence="1" key="1">
    <citation type="submission" date="2022-10" db="EMBL/GenBank/DDBJ databases">
        <title>The complete genomes of actinobacterial strains from the NBC collection.</title>
        <authorList>
            <person name="Joergensen T.S."/>
            <person name="Alvarez Arevalo M."/>
            <person name="Sterndorff E.B."/>
            <person name="Faurdal D."/>
            <person name="Vuksanovic O."/>
            <person name="Mourched A.-S."/>
            <person name="Charusanti P."/>
            <person name="Shaw S."/>
            <person name="Blin K."/>
            <person name="Weber T."/>
        </authorList>
    </citation>
    <scope>NUCLEOTIDE SEQUENCE</scope>
    <source>
        <strain evidence="1">NBC 01771</strain>
    </source>
</reference>
<dbReference type="EMBL" id="CP109110">
    <property type="protein sequence ID" value="WSC03481.1"/>
    <property type="molecule type" value="Genomic_DNA"/>
</dbReference>
<keyword evidence="2" id="KW-1185">Reference proteome</keyword>
<gene>
    <name evidence="1" type="ORF">OG835_42040</name>
</gene>
<name>A0ACD4ZYT1_9ACTN</name>
<organism evidence="1 2">
    <name type="scientific">Streptomyces scopuliridis</name>
    <dbReference type="NCBI Taxonomy" id="452529"/>
    <lineage>
        <taxon>Bacteria</taxon>
        <taxon>Bacillati</taxon>
        <taxon>Actinomycetota</taxon>
        <taxon>Actinomycetes</taxon>
        <taxon>Kitasatosporales</taxon>
        <taxon>Streptomycetaceae</taxon>
        <taxon>Streptomyces</taxon>
    </lineage>
</organism>
<evidence type="ECO:0000313" key="2">
    <source>
        <dbReference type="Proteomes" id="UP001348369"/>
    </source>
</evidence>
<sequence>MNPTNDALMKFLALGPIQVLRGGSPLGLGPPQRKVLLARLLIQEGGSVPVPELIQCLWRDEPPPGAVSSLRAHVSRLRSVLDPARKGPSAILVAEASGYALKVPRGARDTAVFEDAVHRARTEAGRGLLAQARRGLDEALGLWRGQAFQDVADQDFAVRARSRLDTLLQEARELQATVLLKQGDVPQAIRAAENLIMSTPLREASWALLMRALYADGRQTEALHHYERFRGLLVEQGLEPSPGLKRLQTGILRHDTGVVADVSLAPARALSLTSQKVGRAFPLAGRAEEMSQLSAVLSRAAAGRMGCAVVSGEPGIGKSRLLQELAARAESAGFTVLHAKAGPGPGPDGGPAPSSPAAQLLHALRLRGRGRGMYQDRPKGARGISQAMTGRPVLCLVDDVDAATPGFRAQLAQLVADLSEGPIAVVCAMRDVHDPISSDLLTALARREATWLVLEPLTPSEIVDMVAGSGEPVTPAHAVALHHRSAGNPFVVSELLKLPADRRTGAGARVPTAVRSAVLSRLSELPDLIGELLAHAAVDGEWLDMELLADILDTPLRELLPLVDTAVAARLLIWEADPDGRATSGYRFPQLPREVVLSTLAPSTRQILHATFAERLTSQDDPDQERLAGHLRGAGAVAGAARAGLSRR</sequence>